<evidence type="ECO:0000256" key="2">
    <source>
        <dbReference type="ARBA" id="ARBA00022670"/>
    </source>
</evidence>
<feature type="compositionally biased region" description="Pro residues" evidence="6">
    <location>
        <begin position="371"/>
        <end position="391"/>
    </location>
</feature>
<dbReference type="Pfam" id="PF00082">
    <property type="entry name" value="Peptidase_S8"/>
    <property type="match status" value="1"/>
</dbReference>
<dbReference type="OrthoDB" id="9816306at2"/>
<dbReference type="InterPro" id="IPR050131">
    <property type="entry name" value="Peptidase_S8_subtilisin-like"/>
</dbReference>
<evidence type="ECO:0008006" key="12">
    <source>
        <dbReference type="Google" id="ProtNLM"/>
    </source>
</evidence>
<comment type="similarity">
    <text evidence="1 5">Belongs to the peptidase S8 family.</text>
</comment>
<feature type="region of interest" description="Disordered" evidence="6">
    <location>
        <begin position="297"/>
        <end position="319"/>
    </location>
</feature>
<dbReference type="SUPFAM" id="SSF52743">
    <property type="entry name" value="Subtilisin-like"/>
    <property type="match status" value="1"/>
</dbReference>
<feature type="active site" description="Charge relay system" evidence="5">
    <location>
        <position position="223"/>
    </location>
</feature>
<evidence type="ECO:0000259" key="7">
    <source>
        <dbReference type="Pfam" id="PF00082"/>
    </source>
</evidence>
<dbReference type="InterPro" id="IPR036852">
    <property type="entry name" value="Peptidase_S8/S53_dom_sf"/>
</dbReference>
<keyword evidence="4 5" id="KW-0720">Serine protease</keyword>
<proteinExistence type="inferred from homology"/>
<feature type="active site" description="Charge relay system" evidence="5">
    <location>
        <position position="63"/>
    </location>
</feature>
<feature type="domain" description="PatG" evidence="8">
    <location>
        <begin position="413"/>
        <end position="522"/>
    </location>
</feature>
<dbReference type="InterPro" id="IPR015500">
    <property type="entry name" value="Peptidase_S8_subtilisin-rel"/>
</dbReference>
<dbReference type="KEGG" id="ngv:CDO52_04345"/>
<gene>
    <name evidence="10" type="ORF">CDO52_04345</name>
</gene>
<dbReference type="EMBL" id="CP022753">
    <property type="protein sequence ID" value="ASU82113.1"/>
    <property type="molecule type" value="Genomic_DNA"/>
</dbReference>
<feature type="compositionally biased region" description="Low complexity" evidence="6">
    <location>
        <begin position="347"/>
        <end position="370"/>
    </location>
</feature>
<keyword evidence="11" id="KW-1185">Reference proteome</keyword>
<name>A0A223S1V9_9ACTN</name>
<feature type="domain" description="Peptidase S8/S53" evidence="7">
    <location>
        <begin position="23"/>
        <end position="263"/>
    </location>
</feature>
<evidence type="ECO:0000256" key="6">
    <source>
        <dbReference type="SAM" id="MobiDB-lite"/>
    </source>
</evidence>
<dbReference type="InterPro" id="IPR040483">
    <property type="entry name" value="PatG_dom"/>
</dbReference>
<dbReference type="InterPro" id="IPR023828">
    <property type="entry name" value="Peptidase_S8_Ser-AS"/>
</dbReference>
<evidence type="ECO:0000256" key="5">
    <source>
        <dbReference type="PROSITE-ProRule" id="PRU01240"/>
    </source>
</evidence>
<dbReference type="NCBIfam" id="TIGR03895">
    <property type="entry name" value="protease_PatA"/>
    <property type="match status" value="1"/>
</dbReference>
<dbReference type="InterPro" id="IPR034056">
    <property type="entry name" value="Pep_S8_PatG/PatA-like"/>
</dbReference>
<feature type="domain" description="PatG C-terminal" evidence="9">
    <location>
        <begin position="576"/>
        <end position="685"/>
    </location>
</feature>
<evidence type="ECO:0000313" key="11">
    <source>
        <dbReference type="Proteomes" id="UP000215005"/>
    </source>
</evidence>
<dbReference type="PRINTS" id="PR00723">
    <property type="entry name" value="SUBTILISIN"/>
</dbReference>
<accession>A0A223S1V9</accession>
<evidence type="ECO:0000256" key="3">
    <source>
        <dbReference type="ARBA" id="ARBA00022801"/>
    </source>
</evidence>
<dbReference type="InterPro" id="IPR000209">
    <property type="entry name" value="Peptidase_S8/S53_dom"/>
</dbReference>
<protein>
    <recommendedName>
        <fullName evidence="12">Peptidase S8</fullName>
    </recommendedName>
</protein>
<evidence type="ECO:0000259" key="9">
    <source>
        <dbReference type="Pfam" id="PF18065"/>
    </source>
</evidence>
<dbReference type="CDD" id="cd07476">
    <property type="entry name" value="Peptidases_S8_thiazoline_oxidase_subtilisin-like_protease"/>
    <property type="match status" value="1"/>
</dbReference>
<dbReference type="RefSeq" id="WP_033302031.1">
    <property type="nucleotide sequence ID" value="NZ_ANBG01000404.1"/>
</dbReference>
<evidence type="ECO:0000256" key="4">
    <source>
        <dbReference type="ARBA" id="ARBA00022825"/>
    </source>
</evidence>
<dbReference type="Proteomes" id="UP000215005">
    <property type="component" value="Chromosome"/>
</dbReference>
<feature type="active site" description="Charge relay system" evidence="5">
    <location>
        <position position="29"/>
    </location>
</feature>
<sequence>MGKLSIIPGLSELWRLTKGDDRVGVAVVDGRVGAGHPAFAGSGLASVEGVWPSDGATGAKAAHGTSVAGVLFGQHDGPVPGVAPGCRKVSVPAFSDRWARTSQLDLARGIELALDEGVHVINISGGQLASAEEAEDPLARAVRRCKESNVLVVAAAGNDGCFCDHVPAALPSVLAVGALDDEGRPLPSSNWGPGNTRQGILAPGQNIPVPVPGGGVALQTGTSLAAPVVSGVAALLLSLQLRDGREPDPRAIGELLMTTADPCDLGDADACARFLNGKLNITKAVTTVTSNETDVSVAHSQAEPVSPIPETATGRPEQAVPSCDCGCDQAPAAAATVPTAQAALQAPTDPAAAPATTPAAGSAAVTLSSPAPAPVPSPAPAPPPAPTPPPQATSTVTTSSDDPARVPAQRLAYAQGVLGYDFATEARRDSFKQLMAPVEVGGAHVPANPYDPNHMVAHLRENPSESSALIWTLNLDLTPIYAIEPNGGYTVGVYERLVDFLSRQLECDDGANFVDRVSIPGKLPGRTVKLFSGQEVPVVEVELKRGLYGWSVTSLANAVAEAGAAGAKKGNPSADTLRAAVAEFLTRVYYDLRNFGATSRDRALNFAATNAVQARDTLAQALSQGLALQDIDVEKSPFARPDSDCWDVKLRFFDPENSRRAKRVYRFTVDVKDVMPVTVGDIRSWPES</sequence>
<evidence type="ECO:0000313" key="10">
    <source>
        <dbReference type="EMBL" id="ASU82113.1"/>
    </source>
</evidence>
<dbReference type="InterPro" id="IPR040636">
    <property type="entry name" value="PatG_C"/>
</dbReference>
<dbReference type="InterPro" id="IPR023830">
    <property type="entry name" value="Peptidase_S8A_PatG"/>
</dbReference>
<keyword evidence="2 5" id="KW-0645">Protease</keyword>
<dbReference type="PANTHER" id="PTHR43806">
    <property type="entry name" value="PEPTIDASE S8"/>
    <property type="match status" value="1"/>
</dbReference>
<keyword evidence="3 5" id="KW-0378">Hydrolase</keyword>
<feature type="region of interest" description="Disordered" evidence="6">
    <location>
        <begin position="347"/>
        <end position="404"/>
    </location>
</feature>
<organism evidence="10 11">
    <name type="scientific">Nocardiopsis gilva YIM 90087</name>
    <dbReference type="NCBI Taxonomy" id="1235441"/>
    <lineage>
        <taxon>Bacteria</taxon>
        <taxon>Bacillati</taxon>
        <taxon>Actinomycetota</taxon>
        <taxon>Actinomycetes</taxon>
        <taxon>Streptosporangiales</taxon>
        <taxon>Nocardiopsidaceae</taxon>
        <taxon>Nocardiopsis</taxon>
    </lineage>
</organism>
<evidence type="ECO:0000259" key="8">
    <source>
        <dbReference type="Pfam" id="PF18047"/>
    </source>
</evidence>
<dbReference type="Gene3D" id="3.40.50.200">
    <property type="entry name" value="Peptidase S8/S53 domain"/>
    <property type="match status" value="1"/>
</dbReference>
<dbReference type="GO" id="GO:0006508">
    <property type="term" value="P:proteolysis"/>
    <property type="evidence" value="ECO:0007669"/>
    <property type="project" value="UniProtKB-KW"/>
</dbReference>
<dbReference type="Pfam" id="PF18065">
    <property type="entry name" value="PatG_C"/>
    <property type="match status" value="1"/>
</dbReference>
<dbReference type="AlphaFoldDB" id="A0A223S1V9"/>
<dbReference type="GO" id="GO:0004252">
    <property type="term" value="F:serine-type endopeptidase activity"/>
    <property type="evidence" value="ECO:0007669"/>
    <property type="project" value="UniProtKB-UniRule"/>
</dbReference>
<evidence type="ECO:0000256" key="1">
    <source>
        <dbReference type="ARBA" id="ARBA00011073"/>
    </source>
</evidence>
<dbReference type="PANTHER" id="PTHR43806:SF11">
    <property type="entry name" value="CEREVISIN-RELATED"/>
    <property type="match status" value="1"/>
</dbReference>
<dbReference type="PROSITE" id="PS00138">
    <property type="entry name" value="SUBTILASE_SER"/>
    <property type="match status" value="1"/>
</dbReference>
<reference evidence="10 11" key="1">
    <citation type="submission" date="2017-08" db="EMBL/GenBank/DDBJ databases">
        <title>The complete genome sequence of Nocardiopsis gilva YIM 90087.</title>
        <authorList>
            <person name="Yin M."/>
            <person name="Tang S."/>
        </authorList>
    </citation>
    <scope>NUCLEOTIDE SEQUENCE [LARGE SCALE GENOMIC DNA]</scope>
    <source>
        <strain evidence="10 11">YIM 90087</strain>
    </source>
</reference>
<dbReference type="PROSITE" id="PS51892">
    <property type="entry name" value="SUBTILASE"/>
    <property type="match status" value="1"/>
</dbReference>
<dbReference type="Pfam" id="PF18047">
    <property type="entry name" value="PatG_D"/>
    <property type="match status" value="1"/>
</dbReference>